<protein>
    <submittedName>
        <fullName evidence="2">Uncharacterized protein</fullName>
    </submittedName>
</protein>
<organism evidence="2 3">
    <name type="scientific">Nocardioides panacisoli</name>
    <dbReference type="NCBI Taxonomy" id="627624"/>
    <lineage>
        <taxon>Bacteria</taxon>
        <taxon>Bacillati</taxon>
        <taxon>Actinomycetota</taxon>
        <taxon>Actinomycetes</taxon>
        <taxon>Propionibacteriales</taxon>
        <taxon>Nocardioidaceae</taxon>
        <taxon>Nocardioides</taxon>
    </lineage>
</organism>
<accession>A0ABP7HX76</accession>
<sequence>MTPDAPFNEFHVEWEATATWDSDDGGRAVVWKLGDDFDPDAFVATRDPEHLSLPRGVAACPAPVPSASAVPGFENDGGGPACCLPEG</sequence>
<gene>
    <name evidence="2" type="ORF">GCM10022242_04420</name>
</gene>
<name>A0ABP7HX76_9ACTN</name>
<dbReference type="RefSeq" id="WP_344772153.1">
    <property type="nucleotide sequence ID" value="NZ_BAABAH010000001.1"/>
</dbReference>
<reference evidence="3" key="1">
    <citation type="journal article" date="2019" name="Int. J. Syst. Evol. Microbiol.">
        <title>The Global Catalogue of Microorganisms (GCM) 10K type strain sequencing project: providing services to taxonomists for standard genome sequencing and annotation.</title>
        <authorList>
            <consortium name="The Broad Institute Genomics Platform"/>
            <consortium name="The Broad Institute Genome Sequencing Center for Infectious Disease"/>
            <person name="Wu L."/>
            <person name="Ma J."/>
        </authorList>
    </citation>
    <scope>NUCLEOTIDE SEQUENCE [LARGE SCALE GENOMIC DNA]</scope>
    <source>
        <strain evidence="3">JCM 16953</strain>
    </source>
</reference>
<dbReference type="EMBL" id="BAABAH010000001">
    <property type="protein sequence ID" value="GAA3804187.1"/>
    <property type="molecule type" value="Genomic_DNA"/>
</dbReference>
<feature type="region of interest" description="Disordered" evidence="1">
    <location>
        <begin position="68"/>
        <end position="87"/>
    </location>
</feature>
<evidence type="ECO:0000313" key="2">
    <source>
        <dbReference type="EMBL" id="GAA3804187.1"/>
    </source>
</evidence>
<evidence type="ECO:0000313" key="3">
    <source>
        <dbReference type="Proteomes" id="UP001501821"/>
    </source>
</evidence>
<evidence type="ECO:0000256" key="1">
    <source>
        <dbReference type="SAM" id="MobiDB-lite"/>
    </source>
</evidence>
<proteinExistence type="predicted"/>
<comment type="caution">
    <text evidence="2">The sequence shown here is derived from an EMBL/GenBank/DDBJ whole genome shotgun (WGS) entry which is preliminary data.</text>
</comment>
<keyword evidence="3" id="KW-1185">Reference proteome</keyword>
<dbReference type="Proteomes" id="UP001501821">
    <property type="component" value="Unassembled WGS sequence"/>
</dbReference>